<dbReference type="AlphaFoldDB" id="A0A5B9DCK9"/>
<gene>
    <name evidence="1" type="ORF">DSAG12_02724</name>
</gene>
<proteinExistence type="predicted"/>
<organism evidence="1 2">
    <name type="scientific">Promethearchaeum syntrophicum</name>
    <dbReference type="NCBI Taxonomy" id="2594042"/>
    <lineage>
        <taxon>Archaea</taxon>
        <taxon>Promethearchaeati</taxon>
        <taxon>Promethearchaeota</taxon>
        <taxon>Promethearchaeia</taxon>
        <taxon>Promethearchaeales</taxon>
        <taxon>Promethearchaeaceae</taxon>
        <taxon>Promethearchaeum</taxon>
    </lineage>
</organism>
<evidence type="ECO:0000313" key="2">
    <source>
        <dbReference type="Proteomes" id="UP000321408"/>
    </source>
</evidence>
<keyword evidence="2" id="KW-1185">Reference proteome</keyword>
<reference evidence="1 2" key="1">
    <citation type="journal article" date="2020" name="Nature">
        <title>Isolation of an archaeon at the prokaryote-eukaryote interface.</title>
        <authorList>
            <person name="Imachi H."/>
            <person name="Nobu M.K."/>
            <person name="Nakahara N."/>
            <person name="Morono Y."/>
            <person name="Ogawara M."/>
            <person name="Takaki Y."/>
            <person name="Takano Y."/>
            <person name="Uematsu K."/>
            <person name="Ikuta T."/>
            <person name="Ito M."/>
            <person name="Matsui Y."/>
            <person name="Miyazaki M."/>
            <person name="Murata K."/>
            <person name="Saito Y."/>
            <person name="Sakai S."/>
            <person name="Song C."/>
            <person name="Tasumi E."/>
            <person name="Yamanaka Y."/>
            <person name="Yamaguchi T."/>
            <person name="Kamagata Y."/>
            <person name="Tamaki H."/>
            <person name="Takai K."/>
        </authorList>
    </citation>
    <scope>NUCLEOTIDE SEQUENCE [LARGE SCALE GENOMIC DNA]</scope>
    <source>
        <strain evidence="1 2">MK-D1</strain>
    </source>
</reference>
<dbReference type="GeneID" id="41330704"/>
<dbReference type="RefSeq" id="WP_147663820.1">
    <property type="nucleotide sequence ID" value="NZ_CP042905.2"/>
</dbReference>
<dbReference type="EMBL" id="CP042905">
    <property type="protein sequence ID" value="QEE16894.1"/>
    <property type="molecule type" value="Genomic_DNA"/>
</dbReference>
<reference evidence="1 2" key="2">
    <citation type="journal article" date="2024" name="Int. J. Syst. Evol. Microbiol.">
        <title>Promethearchaeum syntrophicum gen. nov., sp. nov., an anaerobic, obligately syntrophic archaeon, the first isolate of the lineage 'Asgard' archaea, and proposal of the new archaeal phylum Promethearchaeota phyl. nov. and kingdom Promethearchaeati regn. nov.</title>
        <authorList>
            <person name="Imachi H."/>
            <person name="Nobu M.K."/>
            <person name="Kato S."/>
            <person name="Takaki Y."/>
            <person name="Miyazaki M."/>
            <person name="Miyata M."/>
            <person name="Ogawara M."/>
            <person name="Saito Y."/>
            <person name="Sakai S."/>
            <person name="Tahara Y.O."/>
            <person name="Takano Y."/>
            <person name="Tasumi E."/>
            <person name="Uematsu K."/>
            <person name="Yoshimura T."/>
            <person name="Itoh T."/>
            <person name="Ohkuma M."/>
            <person name="Takai K."/>
        </authorList>
    </citation>
    <scope>NUCLEOTIDE SEQUENCE [LARGE SCALE GENOMIC DNA]</scope>
    <source>
        <strain evidence="1 2">MK-D1</strain>
    </source>
</reference>
<accession>A0A5B9DCK9</accession>
<sequence>MDALQKLYVARSVLLSIFSDKILEIFLSKEHFTLKLVFTHNERLYIRYNDYNEYSYQFYFSSQLDDFIRFDNFDDRWPISSRPHH</sequence>
<evidence type="ECO:0000313" key="1">
    <source>
        <dbReference type="EMBL" id="QEE16894.1"/>
    </source>
</evidence>
<protein>
    <submittedName>
        <fullName evidence="1">Uncharacterized protein</fullName>
    </submittedName>
</protein>
<dbReference type="KEGG" id="psyt:DSAG12_02724"/>
<name>A0A5B9DCK9_9ARCH</name>
<dbReference type="Proteomes" id="UP000321408">
    <property type="component" value="Chromosome"/>
</dbReference>